<proteinExistence type="predicted"/>
<evidence type="ECO:0000313" key="2">
    <source>
        <dbReference type="Proteomes" id="UP001176941"/>
    </source>
</evidence>
<feature type="non-terminal residue" evidence="1">
    <location>
        <position position="61"/>
    </location>
</feature>
<organism evidence="1 2">
    <name type="scientific">Rangifer tarandus platyrhynchus</name>
    <name type="common">Svalbard reindeer</name>
    <dbReference type="NCBI Taxonomy" id="3082113"/>
    <lineage>
        <taxon>Eukaryota</taxon>
        <taxon>Metazoa</taxon>
        <taxon>Chordata</taxon>
        <taxon>Craniata</taxon>
        <taxon>Vertebrata</taxon>
        <taxon>Euteleostomi</taxon>
        <taxon>Mammalia</taxon>
        <taxon>Eutheria</taxon>
        <taxon>Laurasiatheria</taxon>
        <taxon>Artiodactyla</taxon>
        <taxon>Ruminantia</taxon>
        <taxon>Pecora</taxon>
        <taxon>Cervidae</taxon>
        <taxon>Odocoileinae</taxon>
        <taxon>Rangifer</taxon>
    </lineage>
</organism>
<gene>
    <name evidence="1" type="ORF">MRATA1EN1_LOCUS19198</name>
</gene>
<dbReference type="Proteomes" id="UP001176941">
    <property type="component" value="Chromosome 3"/>
</dbReference>
<dbReference type="EMBL" id="OX459939">
    <property type="protein sequence ID" value="CAI9170236.1"/>
    <property type="molecule type" value="Genomic_DNA"/>
</dbReference>
<reference evidence="1" key="1">
    <citation type="submission" date="2023-04" db="EMBL/GenBank/DDBJ databases">
        <authorList>
            <consortium name="ELIXIR-Norway"/>
        </authorList>
    </citation>
    <scope>NUCLEOTIDE SEQUENCE [LARGE SCALE GENOMIC DNA]</scope>
</reference>
<sequence length="61" mass="6623">ASHPCPGHRGSNTVLAPLWKSHGISGDSGNEVPEWHQGLCLGTRDHLCPPWWLSHSSGWVS</sequence>
<name>A0ABN8ZDF0_RANTA</name>
<evidence type="ECO:0000313" key="1">
    <source>
        <dbReference type="EMBL" id="CAI9170236.1"/>
    </source>
</evidence>
<feature type="non-terminal residue" evidence="1">
    <location>
        <position position="1"/>
    </location>
</feature>
<keyword evidence="2" id="KW-1185">Reference proteome</keyword>
<accession>A0ABN8ZDF0</accession>
<protein>
    <submittedName>
        <fullName evidence="1">Uncharacterized protein</fullName>
    </submittedName>
</protein>